<dbReference type="GO" id="GO:0003677">
    <property type="term" value="F:DNA binding"/>
    <property type="evidence" value="ECO:0007669"/>
    <property type="project" value="UniProtKB-KW"/>
</dbReference>
<dbReference type="Proteomes" id="UP000233654">
    <property type="component" value="Unassembled WGS sequence"/>
</dbReference>
<evidence type="ECO:0000256" key="7">
    <source>
        <dbReference type="ARBA" id="ARBA00023235"/>
    </source>
</evidence>
<dbReference type="InterPro" id="IPR000212">
    <property type="entry name" value="DNA_helicase_UvrD/REP"/>
</dbReference>
<dbReference type="PANTHER" id="PTHR11070:SF2">
    <property type="entry name" value="ATP-DEPENDENT DNA HELICASE SRS2"/>
    <property type="match status" value="1"/>
</dbReference>
<comment type="caution">
    <text evidence="16">The sequence shown here is derived from an EMBL/GenBank/DDBJ whole genome shotgun (WGS) entry which is preliminary data.</text>
</comment>
<dbReference type="InterPro" id="IPR013986">
    <property type="entry name" value="DExx_box_DNA_helicase_dom_sf"/>
</dbReference>
<comment type="catalytic activity">
    <reaction evidence="10">
        <text>ATP + H2O = ADP + phosphate + H(+)</text>
        <dbReference type="Rhea" id="RHEA:13065"/>
        <dbReference type="ChEBI" id="CHEBI:15377"/>
        <dbReference type="ChEBI" id="CHEBI:15378"/>
        <dbReference type="ChEBI" id="CHEBI:30616"/>
        <dbReference type="ChEBI" id="CHEBI:43474"/>
        <dbReference type="ChEBI" id="CHEBI:456216"/>
        <dbReference type="EC" id="5.6.2.4"/>
    </reaction>
</comment>
<keyword evidence="7" id="KW-0413">Isomerase</keyword>
<gene>
    <name evidence="16" type="ORF">CVT63_05440</name>
</gene>
<organism evidence="16 17">
    <name type="scientific">Candidatus Anoxymicrobium japonicum</name>
    <dbReference type="NCBI Taxonomy" id="2013648"/>
    <lineage>
        <taxon>Bacteria</taxon>
        <taxon>Bacillati</taxon>
        <taxon>Actinomycetota</taxon>
        <taxon>Candidatus Geothermincolia</taxon>
        <taxon>Candidatus Geothermincolales</taxon>
        <taxon>Candidatus Anoxymicrobiaceae</taxon>
        <taxon>Candidatus Anoxymicrobium</taxon>
    </lineage>
</organism>
<accession>A0A2N3G5Q2</accession>
<name>A0A2N3G5Q2_9ACTN</name>
<feature type="domain" description="UvrD-like helicase ATP-binding" evidence="14">
    <location>
        <begin position="13"/>
        <end position="294"/>
    </location>
</feature>
<dbReference type="FunFam" id="1.10.10.160:FF:000001">
    <property type="entry name" value="ATP-dependent DNA helicase"/>
    <property type="match status" value="1"/>
</dbReference>
<dbReference type="PANTHER" id="PTHR11070">
    <property type="entry name" value="UVRD / RECB / PCRA DNA HELICASE FAMILY MEMBER"/>
    <property type="match status" value="1"/>
</dbReference>
<dbReference type="CDD" id="cd17932">
    <property type="entry name" value="DEXQc_UvrD"/>
    <property type="match status" value="1"/>
</dbReference>
<evidence type="ECO:0000313" key="16">
    <source>
        <dbReference type="EMBL" id="PKQ27928.1"/>
    </source>
</evidence>
<dbReference type="Pfam" id="PF00580">
    <property type="entry name" value="UvrD-helicase"/>
    <property type="match status" value="1"/>
</dbReference>
<evidence type="ECO:0000256" key="6">
    <source>
        <dbReference type="ARBA" id="ARBA00023125"/>
    </source>
</evidence>
<dbReference type="CDD" id="cd18807">
    <property type="entry name" value="SF1_C_UvrD"/>
    <property type="match status" value="1"/>
</dbReference>
<keyword evidence="6" id="KW-0238">DNA-binding</keyword>
<keyword evidence="2 13" id="KW-0547">Nucleotide-binding</keyword>
<feature type="binding site" evidence="13">
    <location>
        <begin position="34"/>
        <end position="41"/>
    </location>
    <ligand>
        <name>ATP</name>
        <dbReference type="ChEBI" id="CHEBI:30616"/>
    </ligand>
</feature>
<dbReference type="GO" id="GO:0000725">
    <property type="term" value="P:recombinational repair"/>
    <property type="evidence" value="ECO:0007669"/>
    <property type="project" value="TreeGrafter"/>
</dbReference>
<dbReference type="SUPFAM" id="SSF52540">
    <property type="entry name" value="P-loop containing nucleoside triphosphate hydrolases"/>
    <property type="match status" value="1"/>
</dbReference>
<reference evidence="16 17" key="1">
    <citation type="journal article" date="2017" name="ISME J.">
        <title>Potential for microbial H2 and metal transformations associated with novel bacteria and archaea in deep terrestrial subsurface sediments.</title>
        <authorList>
            <person name="Hernsdorf A.W."/>
            <person name="Amano Y."/>
            <person name="Miyakawa K."/>
            <person name="Ise K."/>
            <person name="Suzuki Y."/>
            <person name="Anantharaman K."/>
            <person name="Probst A."/>
            <person name="Burstein D."/>
            <person name="Thomas B.C."/>
            <person name="Banfield J.F."/>
        </authorList>
    </citation>
    <scope>NUCLEOTIDE SEQUENCE [LARGE SCALE GENOMIC DNA]</scope>
    <source>
        <strain evidence="16">HGW-Actinobacteria-3</strain>
    </source>
</reference>
<dbReference type="PROSITE" id="PS51217">
    <property type="entry name" value="UVRD_HELICASE_CTER"/>
    <property type="match status" value="1"/>
</dbReference>
<dbReference type="InterPro" id="IPR014016">
    <property type="entry name" value="UvrD-like_ATP-bd"/>
</dbReference>
<sequence length="653" mass="73337">MTPASGLRHNYLDDLNPPQRAAVEHTGGPLLIVAGAGSGKTRVLTYRIAHLIHGHGVRPGEILALTFTNKAAGEMKERVQRLVGASSRGMMVGTFHSSCARILRREIAPLGYSSNFSIYDEIDSMRLIKQCVDDLGIDRKKYHPRAIKTAISHAKNDMVDEESFGDLIEDGDFLMEVTWQVYRRYQKRLRENDALDFDDLLVLLTNLFELHPVVLEKYRDRYSHILVDEYQDTNTVQYRLVKTLASEHRNLCVVGDDDQGIYSWRGADIRNILEFERDYPDARVIKLEQNYRSTGCILSAAAAVVAKNTGRKPKTLWTSNPPGGKIQYNVAADEHGEVRFVAAEIESLISGGRGFNDIAVFYRTHAQSRVLEERLVRLGVPYKIFGGTRFYDRAEIKDIVAYLRVLANPRDEVALRRVINVPARGIGKVTVAALGEHALQKGVGLMEALKDIGDARGLSSRAARNLAGFAELIDALAKFAVGHDIDELLEEVWGRTGYMADLERQRTPEAEGRIENLKELHGVVKDFREEYGAQGLEEFLERVSLVSDTDDLDISGGYVSLMTFHNAKGLEFPVVFMIGMEEGIFPHIRSMDVPDEMEEERRLCYVGMTRARELLYVTHAGTRRLWGGLSANPVSRFLCDIPDDLIEEAEPLS</sequence>
<dbReference type="PROSITE" id="PS51198">
    <property type="entry name" value="UVRD_HELICASE_ATP_BIND"/>
    <property type="match status" value="1"/>
</dbReference>
<dbReference type="Gene3D" id="3.40.50.300">
    <property type="entry name" value="P-loop containing nucleotide triphosphate hydrolases"/>
    <property type="match status" value="2"/>
</dbReference>
<evidence type="ECO:0000313" key="17">
    <source>
        <dbReference type="Proteomes" id="UP000233654"/>
    </source>
</evidence>
<dbReference type="GO" id="GO:0043138">
    <property type="term" value="F:3'-5' DNA helicase activity"/>
    <property type="evidence" value="ECO:0007669"/>
    <property type="project" value="UniProtKB-EC"/>
</dbReference>
<evidence type="ECO:0000256" key="5">
    <source>
        <dbReference type="ARBA" id="ARBA00022840"/>
    </source>
</evidence>
<evidence type="ECO:0000256" key="4">
    <source>
        <dbReference type="ARBA" id="ARBA00022806"/>
    </source>
</evidence>
<evidence type="ECO:0000256" key="10">
    <source>
        <dbReference type="ARBA" id="ARBA00048988"/>
    </source>
</evidence>
<evidence type="ECO:0000256" key="8">
    <source>
        <dbReference type="ARBA" id="ARBA00034617"/>
    </source>
</evidence>
<dbReference type="FunFam" id="1.10.486.10:FF:000003">
    <property type="entry name" value="ATP-dependent DNA helicase"/>
    <property type="match status" value="1"/>
</dbReference>
<comment type="catalytic activity">
    <reaction evidence="8">
        <text>Couples ATP hydrolysis with the unwinding of duplex DNA by translocating in the 3'-5' direction.</text>
        <dbReference type="EC" id="5.6.2.4"/>
    </reaction>
</comment>
<evidence type="ECO:0000259" key="14">
    <source>
        <dbReference type="PROSITE" id="PS51198"/>
    </source>
</evidence>
<keyword evidence="3 13" id="KW-0378">Hydrolase</keyword>
<dbReference type="GO" id="GO:0005524">
    <property type="term" value="F:ATP binding"/>
    <property type="evidence" value="ECO:0007669"/>
    <property type="project" value="UniProtKB-UniRule"/>
</dbReference>
<evidence type="ECO:0000256" key="1">
    <source>
        <dbReference type="ARBA" id="ARBA00009922"/>
    </source>
</evidence>
<evidence type="ECO:0000256" key="9">
    <source>
        <dbReference type="ARBA" id="ARBA00034808"/>
    </source>
</evidence>
<evidence type="ECO:0000256" key="12">
    <source>
        <dbReference type="ARBA" id="ARBA00077374"/>
    </source>
</evidence>
<dbReference type="Gene3D" id="1.10.10.160">
    <property type="match status" value="1"/>
</dbReference>
<dbReference type="EC" id="5.6.2.4" evidence="9"/>
<dbReference type="InterPro" id="IPR014017">
    <property type="entry name" value="DNA_helicase_UvrD-like_C"/>
</dbReference>
<comment type="similarity">
    <text evidence="1">Belongs to the helicase family. UvrD subfamily.</text>
</comment>
<feature type="domain" description="UvrD-like helicase C-terminal" evidence="15">
    <location>
        <begin position="295"/>
        <end position="569"/>
    </location>
</feature>
<evidence type="ECO:0000256" key="3">
    <source>
        <dbReference type="ARBA" id="ARBA00022801"/>
    </source>
</evidence>
<dbReference type="InterPro" id="IPR027417">
    <property type="entry name" value="P-loop_NTPase"/>
</dbReference>
<dbReference type="GO" id="GO:0033202">
    <property type="term" value="C:DNA helicase complex"/>
    <property type="evidence" value="ECO:0007669"/>
    <property type="project" value="TreeGrafter"/>
</dbReference>
<evidence type="ECO:0000256" key="11">
    <source>
        <dbReference type="ARBA" id="ARBA00067565"/>
    </source>
</evidence>
<dbReference type="AlphaFoldDB" id="A0A2N3G5Q2"/>
<evidence type="ECO:0000256" key="13">
    <source>
        <dbReference type="PROSITE-ProRule" id="PRU00560"/>
    </source>
</evidence>
<protein>
    <recommendedName>
        <fullName evidence="11">ATP-dependent DNA helicase UvrD1</fullName>
        <ecNumber evidence="9">5.6.2.4</ecNumber>
    </recommendedName>
    <alternativeName>
        <fullName evidence="12">DNA 3'-5' helicase UvrD1</fullName>
    </alternativeName>
</protein>
<evidence type="ECO:0000256" key="2">
    <source>
        <dbReference type="ARBA" id="ARBA00022741"/>
    </source>
</evidence>
<evidence type="ECO:0000259" key="15">
    <source>
        <dbReference type="PROSITE" id="PS51217"/>
    </source>
</evidence>
<dbReference type="GO" id="GO:0009314">
    <property type="term" value="P:response to radiation"/>
    <property type="evidence" value="ECO:0007669"/>
    <property type="project" value="UniProtKB-ARBA"/>
</dbReference>
<keyword evidence="5 13" id="KW-0067">ATP-binding</keyword>
<dbReference type="GO" id="GO:0016887">
    <property type="term" value="F:ATP hydrolysis activity"/>
    <property type="evidence" value="ECO:0007669"/>
    <property type="project" value="RHEA"/>
</dbReference>
<dbReference type="Pfam" id="PF13361">
    <property type="entry name" value="UvrD_C"/>
    <property type="match status" value="1"/>
</dbReference>
<dbReference type="Gene3D" id="1.10.486.10">
    <property type="entry name" value="PCRA, domain 4"/>
    <property type="match status" value="1"/>
</dbReference>
<proteinExistence type="inferred from homology"/>
<keyword evidence="4 13" id="KW-0347">Helicase</keyword>
<dbReference type="GO" id="GO:0005829">
    <property type="term" value="C:cytosol"/>
    <property type="evidence" value="ECO:0007669"/>
    <property type="project" value="TreeGrafter"/>
</dbReference>
<dbReference type="EMBL" id="PHEX01000043">
    <property type="protein sequence ID" value="PKQ27928.1"/>
    <property type="molecule type" value="Genomic_DNA"/>
</dbReference>